<reference evidence="3 4" key="1">
    <citation type="journal article" date="2019" name="Commun. Biol.">
        <title>The bagworm genome reveals a unique fibroin gene that provides high tensile strength.</title>
        <authorList>
            <person name="Kono N."/>
            <person name="Nakamura H."/>
            <person name="Ohtoshi R."/>
            <person name="Tomita M."/>
            <person name="Numata K."/>
            <person name="Arakawa K."/>
        </authorList>
    </citation>
    <scope>NUCLEOTIDE SEQUENCE [LARGE SCALE GENOMIC DNA]</scope>
</reference>
<evidence type="ECO:0000313" key="4">
    <source>
        <dbReference type="Proteomes" id="UP000299102"/>
    </source>
</evidence>
<evidence type="ECO:0000313" key="3">
    <source>
        <dbReference type="EMBL" id="GBP34904.1"/>
    </source>
</evidence>
<feature type="domain" description="PiggyBac transposable element-derived protein" evidence="2">
    <location>
        <begin position="139"/>
        <end position="215"/>
    </location>
</feature>
<dbReference type="Proteomes" id="UP000299102">
    <property type="component" value="Unassembled WGS sequence"/>
</dbReference>
<dbReference type="OrthoDB" id="75807at2759"/>
<proteinExistence type="predicted"/>
<evidence type="ECO:0000259" key="2">
    <source>
        <dbReference type="Pfam" id="PF13843"/>
    </source>
</evidence>
<gene>
    <name evidence="3" type="primary">PGBD4</name>
    <name evidence="3" type="ORF">EVAR_26494_1</name>
</gene>
<sequence length="237" mass="26684">MLHHEKLLSGDVSFKWQRDSTAFTAVREEFLVHPVGAVKNYCSLNDDFINIFNNDIMKEIFIETNRYAHRVINKTKAVGEDNKNNNEESNDDSDERAKAGRSKARRRGPKRRHKGKKQMSYSPATSGTAPNPKIMSKALTGRTIQIVLNLLEGLEHKGHCVTVGNFYNGPALARYFKCRGFDYLGTVRLTRKNIPEDVKRMKKNCEKGMITARHSGNGDVGGNGGVGVERCENRIDD</sequence>
<dbReference type="Pfam" id="PF13843">
    <property type="entry name" value="DDE_Tnp_1_7"/>
    <property type="match status" value="1"/>
</dbReference>
<accession>A0A4C1VAF7</accession>
<protein>
    <submittedName>
        <fullName evidence="3">PiggyBac transposable element-derived protein 4</fullName>
    </submittedName>
</protein>
<dbReference type="AlphaFoldDB" id="A0A4C1VAF7"/>
<dbReference type="InterPro" id="IPR029526">
    <property type="entry name" value="PGBD"/>
</dbReference>
<organism evidence="3 4">
    <name type="scientific">Eumeta variegata</name>
    <name type="common">Bagworm moth</name>
    <name type="synonym">Eumeta japonica</name>
    <dbReference type="NCBI Taxonomy" id="151549"/>
    <lineage>
        <taxon>Eukaryota</taxon>
        <taxon>Metazoa</taxon>
        <taxon>Ecdysozoa</taxon>
        <taxon>Arthropoda</taxon>
        <taxon>Hexapoda</taxon>
        <taxon>Insecta</taxon>
        <taxon>Pterygota</taxon>
        <taxon>Neoptera</taxon>
        <taxon>Endopterygota</taxon>
        <taxon>Lepidoptera</taxon>
        <taxon>Glossata</taxon>
        <taxon>Ditrysia</taxon>
        <taxon>Tineoidea</taxon>
        <taxon>Psychidae</taxon>
        <taxon>Oiketicinae</taxon>
        <taxon>Eumeta</taxon>
    </lineage>
</organism>
<comment type="caution">
    <text evidence="3">The sequence shown here is derived from an EMBL/GenBank/DDBJ whole genome shotgun (WGS) entry which is preliminary data.</text>
</comment>
<feature type="region of interest" description="Disordered" evidence="1">
    <location>
        <begin position="80"/>
        <end position="134"/>
    </location>
</feature>
<feature type="compositionally biased region" description="Basic residues" evidence="1">
    <location>
        <begin position="99"/>
        <end position="117"/>
    </location>
</feature>
<feature type="compositionally biased region" description="Polar residues" evidence="1">
    <location>
        <begin position="119"/>
        <end position="129"/>
    </location>
</feature>
<keyword evidence="4" id="KW-1185">Reference proteome</keyword>
<name>A0A4C1VAF7_EUMVA</name>
<evidence type="ECO:0000256" key="1">
    <source>
        <dbReference type="SAM" id="MobiDB-lite"/>
    </source>
</evidence>
<dbReference type="EMBL" id="BGZK01000296">
    <property type="protein sequence ID" value="GBP34904.1"/>
    <property type="molecule type" value="Genomic_DNA"/>
</dbReference>